<dbReference type="InterPro" id="IPR006741">
    <property type="entry name" value="AgrB"/>
</dbReference>
<evidence type="ECO:0000256" key="3">
    <source>
        <dbReference type="ARBA" id="ARBA00022670"/>
    </source>
</evidence>
<keyword evidence="3" id="KW-0645">Protease</keyword>
<protein>
    <submittedName>
        <fullName evidence="9">Accessory gene regulator B family protein</fullName>
    </submittedName>
</protein>
<organism evidence="9 10">
    <name type="scientific">Lachnospira intestinalis</name>
    <dbReference type="NCBI Taxonomy" id="3133158"/>
    <lineage>
        <taxon>Bacteria</taxon>
        <taxon>Bacillati</taxon>
        <taxon>Bacillota</taxon>
        <taxon>Clostridia</taxon>
        <taxon>Lachnospirales</taxon>
        <taxon>Lachnospiraceae</taxon>
        <taxon>Lachnospira</taxon>
    </lineage>
</organism>
<evidence type="ECO:0000256" key="7">
    <source>
        <dbReference type="ARBA" id="ARBA00023136"/>
    </source>
</evidence>
<evidence type="ECO:0000256" key="8">
    <source>
        <dbReference type="SAM" id="Phobius"/>
    </source>
</evidence>
<feature type="transmembrane region" description="Helical" evidence="8">
    <location>
        <begin position="104"/>
        <end position="122"/>
    </location>
</feature>
<feature type="transmembrane region" description="Helical" evidence="8">
    <location>
        <begin position="167"/>
        <end position="185"/>
    </location>
</feature>
<keyword evidence="1" id="KW-1003">Cell membrane</keyword>
<reference evidence="9" key="1">
    <citation type="submission" date="2024-03" db="EMBL/GenBank/DDBJ databases">
        <title>Human intestinal bacterial collection.</title>
        <authorList>
            <person name="Pauvert C."/>
            <person name="Hitch T.C.A."/>
            <person name="Clavel T."/>
        </authorList>
    </citation>
    <scope>NUCLEOTIDE SEQUENCE [LARGE SCALE GENOMIC DNA]</scope>
    <source>
        <strain evidence="9">CLA-AA-H89B</strain>
    </source>
</reference>
<dbReference type="EMBL" id="JBBMFS010000012">
    <property type="protein sequence ID" value="MEQ2555815.1"/>
    <property type="molecule type" value="Genomic_DNA"/>
</dbReference>
<evidence type="ECO:0000256" key="6">
    <source>
        <dbReference type="ARBA" id="ARBA00022989"/>
    </source>
</evidence>
<keyword evidence="6 8" id="KW-1133">Transmembrane helix</keyword>
<proteinExistence type="predicted"/>
<keyword evidence="2" id="KW-0673">Quorum sensing</keyword>
<accession>A0ABV1H7W7</accession>
<evidence type="ECO:0000313" key="10">
    <source>
        <dbReference type="Proteomes" id="UP001546774"/>
    </source>
</evidence>
<keyword evidence="4 8" id="KW-0812">Transmembrane</keyword>
<keyword evidence="7 8" id="KW-0472">Membrane</keyword>
<evidence type="ECO:0000256" key="4">
    <source>
        <dbReference type="ARBA" id="ARBA00022692"/>
    </source>
</evidence>
<sequence>MTHRLAGILSDYLSREQMIEKDEADIYQYGLEIFMDGVLETLLLVVLGILWGRFWQSICFIVSFTVLRSFTGGYHAATKVRCAGATVGLYILNLTAAGELNSHFTAVLLLAAVGTGIIWWLAPVPHANKPLDGEQVVMNRKKSRFISMCYLLGVFVSKSVLAEVGDIVAMTLFETAILILIQKGVRKYEESFKSC</sequence>
<dbReference type="SMART" id="SM00793">
    <property type="entry name" value="AgrB"/>
    <property type="match status" value="1"/>
</dbReference>
<comment type="caution">
    <text evidence="9">The sequence shown here is derived from an EMBL/GenBank/DDBJ whole genome shotgun (WGS) entry which is preliminary data.</text>
</comment>
<evidence type="ECO:0000313" key="9">
    <source>
        <dbReference type="EMBL" id="MEQ2555815.1"/>
    </source>
</evidence>
<gene>
    <name evidence="9" type="ORF">WMO37_12515</name>
</gene>
<dbReference type="Pfam" id="PF04647">
    <property type="entry name" value="AgrB"/>
    <property type="match status" value="1"/>
</dbReference>
<evidence type="ECO:0000256" key="1">
    <source>
        <dbReference type="ARBA" id="ARBA00022475"/>
    </source>
</evidence>
<feature type="transmembrane region" description="Helical" evidence="8">
    <location>
        <begin position="42"/>
        <end position="67"/>
    </location>
</feature>
<dbReference type="Proteomes" id="UP001546774">
    <property type="component" value="Unassembled WGS sequence"/>
</dbReference>
<evidence type="ECO:0000256" key="5">
    <source>
        <dbReference type="ARBA" id="ARBA00022801"/>
    </source>
</evidence>
<keyword evidence="10" id="KW-1185">Reference proteome</keyword>
<keyword evidence="5" id="KW-0378">Hydrolase</keyword>
<evidence type="ECO:0000256" key="2">
    <source>
        <dbReference type="ARBA" id="ARBA00022654"/>
    </source>
</evidence>
<name>A0ABV1H7W7_9FIRM</name>